<comment type="caution">
    <text evidence="2">The sequence shown here is derived from an EMBL/GenBank/DDBJ whole genome shotgun (WGS) entry which is preliminary data.</text>
</comment>
<protein>
    <submittedName>
        <fullName evidence="2">Glycine-rich protein 2</fullName>
    </submittedName>
</protein>
<reference evidence="2" key="1">
    <citation type="submission" date="2020-07" db="EMBL/GenBank/DDBJ databases">
        <title>Ethylene signaling mediates host invasion by parasitic plants.</title>
        <authorList>
            <person name="Yoshida S."/>
        </authorList>
    </citation>
    <scope>NUCLEOTIDE SEQUENCE</scope>
    <source>
        <strain evidence="2">Okayama</strain>
    </source>
</reference>
<evidence type="ECO:0000313" key="2">
    <source>
        <dbReference type="EMBL" id="GFP84344.1"/>
    </source>
</evidence>
<organism evidence="2 3">
    <name type="scientific">Phtheirospermum japonicum</name>
    <dbReference type="NCBI Taxonomy" id="374723"/>
    <lineage>
        <taxon>Eukaryota</taxon>
        <taxon>Viridiplantae</taxon>
        <taxon>Streptophyta</taxon>
        <taxon>Embryophyta</taxon>
        <taxon>Tracheophyta</taxon>
        <taxon>Spermatophyta</taxon>
        <taxon>Magnoliopsida</taxon>
        <taxon>eudicotyledons</taxon>
        <taxon>Gunneridae</taxon>
        <taxon>Pentapetalae</taxon>
        <taxon>asterids</taxon>
        <taxon>lamiids</taxon>
        <taxon>Lamiales</taxon>
        <taxon>Orobanchaceae</taxon>
        <taxon>Orobanchaceae incertae sedis</taxon>
        <taxon>Phtheirospermum</taxon>
    </lineage>
</organism>
<proteinExistence type="predicted"/>
<dbReference type="EMBL" id="BMAC01000082">
    <property type="protein sequence ID" value="GFP84344.1"/>
    <property type="molecule type" value="Genomic_DNA"/>
</dbReference>
<evidence type="ECO:0000256" key="1">
    <source>
        <dbReference type="SAM" id="MobiDB-lite"/>
    </source>
</evidence>
<evidence type="ECO:0000313" key="3">
    <source>
        <dbReference type="Proteomes" id="UP000653305"/>
    </source>
</evidence>
<gene>
    <name evidence="2" type="ORF">PHJA_000578100</name>
</gene>
<feature type="region of interest" description="Disordered" evidence="1">
    <location>
        <begin position="1"/>
        <end position="64"/>
    </location>
</feature>
<keyword evidence="3" id="KW-1185">Reference proteome</keyword>
<dbReference type="AlphaFoldDB" id="A0A830BHX0"/>
<name>A0A830BHX0_9LAMI</name>
<sequence>MVQRPKGFWFRLSGRRRRRPVRAPDGDPVGRFSDPPRGPAGRVQGGYRRRRAEQSCRRRYSRAK</sequence>
<dbReference type="Proteomes" id="UP000653305">
    <property type="component" value="Unassembled WGS sequence"/>
</dbReference>
<accession>A0A830BHX0</accession>
<feature type="compositionally biased region" description="Basic residues" evidence="1">
    <location>
        <begin position="47"/>
        <end position="64"/>
    </location>
</feature>